<reference evidence="1 2" key="1">
    <citation type="journal article" date="2019" name="Environ. Microbiol.">
        <title>Species interactions and distinct microbial communities in high Arctic permafrost affected cryosols are associated with the CH4 and CO2 gas fluxes.</title>
        <authorList>
            <person name="Altshuler I."/>
            <person name="Hamel J."/>
            <person name="Turney S."/>
            <person name="Magnuson E."/>
            <person name="Levesque R."/>
            <person name="Greer C."/>
            <person name="Whyte L.G."/>
        </authorList>
    </citation>
    <scope>NUCLEOTIDE SEQUENCE [LARGE SCALE GENOMIC DNA]</scope>
    <source>
        <strain evidence="1 2">42</strain>
    </source>
</reference>
<keyword evidence="2" id="KW-1185">Reference proteome</keyword>
<dbReference type="Proteomes" id="UP000319700">
    <property type="component" value="Unassembled WGS sequence"/>
</dbReference>
<accession>A0A502F798</accession>
<evidence type="ECO:0000313" key="1">
    <source>
        <dbReference type="EMBL" id="TPG45232.1"/>
    </source>
</evidence>
<sequence length="147" mass="17393">MCETGKEIKLCTCVPNGIDKIVHNKKSRRFKHLRKEYTWTLEKYIGGTDFTMDGMIIFPNDSLSEDLTNESMLIVLNNRHSFDFNYEPKEGDNLQVFGPQSDFRKFLSFIYRNEKWITDYYDGFKDKTEKINYGTVTIEDKTENKND</sequence>
<name>A0A502F798_9FLAO</name>
<proteinExistence type="predicted"/>
<comment type="caution">
    <text evidence="1">The sequence shown here is derived from an EMBL/GenBank/DDBJ whole genome shotgun (WGS) entry which is preliminary data.</text>
</comment>
<dbReference type="RefSeq" id="WP_140502813.1">
    <property type="nucleotide sequence ID" value="NZ_RCZH01000001.1"/>
</dbReference>
<dbReference type="OrthoDB" id="1359750at2"/>
<organism evidence="1 2">
    <name type="scientific">Flavobacterium pectinovorum</name>
    <dbReference type="NCBI Taxonomy" id="29533"/>
    <lineage>
        <taxon>Bacteria</taxon>
        <taxon>Pseudomonadati</taxon>
        <taxon>Bacteroidota</taxon>
        <taxon>Flavobacteriia</taxon>
        <taxon>Flavobacteriales</taxon>
        <taxon>Flavobacteriaceae</taxon>
        <taxon>Flavobacterium</taxon>
    </lineage>
</organism>
<dbReference type="EMBL" id="RCZH01000001">
    <property type="protein sequence ID" value="TPG45232.1"/>
    <property type="molecule type" value="Genomic_DNA"/>
</dbReference>
<evidence type="ECO:0000313" key="2">
    <source>
        <dbReference type="Proteomes" id="UP000319700"/>
    </source>
</evidence>
<gene>
    <name evidence="1" type="ORF">EAH81_01110</name>
</gene>
<protein>
    <submittedName>
        <fullName evidence="1">Uncharacterized protein</fullName>
    </submittedName>
</protein>
<dbReference type="AlphaFoldDB" id="A0A502F798"/>